<organism evidence="1 2">
    <name type="scientific">Hymenobacter koreensis</name>
    <dbReference type="NCBI Taxonomy" id="1084523"/>
    <lineage>
        <taxon>Bacteria</taxon>
        <taxon>Pseudomonadati</taxon>
        <taxon>Bacteroidota</taxon>
        <taxon>Cytophagia</taxon>
        <taxon>Cytophagales</taxon>
        <taxon>Hymenobacteraceae</taxon>
        <taxon>Hymenobacter</taxon>
    </lineage>
</organism>
<dbReference type="EMBL" id="BAABHA010000016">
    <property type="protein sequence ID" value="GAA4393965.1"/>
    <property type="molecule type" value="Genomic_DNA"/>
</dbReference>
<protein>
    <submittedName>
        <fullName evidence="1">Uncharacterized protein</fullName>
    </submittedName>
</protein>
<dbReference type="RefSeq" id="WP_345228160.1">
    <property type="nucleotide sequence ID" value="NZ_BAABHA010000016.1"/>
</dbReference>
<reference evidence="2" key="1">
    <citation type="journal article" date="2019" name="Int. J. Syst. Evol. Microbiol.">
        <title>The Global Catalogue of Microorganisms (GCM) 10K type strain sequencing project: providing services to taxonomists for standard genome sequencing and annotation.</title>
        <authorList>
            <consortium name="The Broad Institute Genomics Platform"/>
            <consortium name="The Broad Institute Genome Sequencing Center for Infectious Disease"/>
            <person name="Wu L."/>
            <person name="Ma J."/>
        </authorList>
    </citation>
    <scope>NUCLEOTIDE SEQUENCE [LARGE SCALE GENOMIC DNA]</scope>
    <source>
        <strain evidence="2">JCM 17924</strain>
    </source>
</reference>
<evidence type="ECO:0000313" key="1">
    <source>
        <dbReference type="EMBL" id="GAA4393965.1"/>
    </source>
</evidence>
<dbReference type="Proteomes" id="UP001500454">
    <property type="component" value="Unassembled WGS sequence"/>
</dbReference>
<accession>A0ABP8JPA7</accession>
<sequence length="207" mass="23425">MASFVQQQYDKSIEHLAEWRGRYTKNELCDKIVLNTFYRQQSMLNAFPKMLEGFEKRASFQNINDAYTKVYITYSEESKKLATIDFQRLLDTTPNNPALGIKYSDFKAIAQKSKGGNSLTFNDAYEEIATGYIANFISNHQVMLWAALGYTGSTKTAAIAQAMGVGIEDIDKMNLPYAPIHQIAEQHGALAYLRTVDYQKFAKDIGI</sequence>
<evidence type="ECO:0000313" key="2">
    <source>
        <dbReference type="Proteomes" id="UP001500454"/>
    </source>
</evidence>
<name>A0ABP8JPA7_9BACT</name>
<gene>
    <name evidence="1" type="ORF">GCM10023186_46020</name>
</gene>
<keyword evidence="2" id="KW-1185">Reference proteome</keyword>
<comment type="caution">
    <text evidence="1">The sequence shown here is derived from an EMBL/GenBank/DDBJ whole genome shotgun (WGS) entry which is preliminary data.</text>
</comment>
<proteinExistence type="predicted"/>